<organism evidence="2 3">
    <name type="scientific">Zea mays</name>
    <name type="common">Maize</name>
    <dbReference type="NCBI Taxonomy" id="4577"/>
    <lineage>
        <taxon>Eukaryota</taxon>
        <taxon>Viridiplantae</taxon>
        <taxon>Streptophyta</taxon>
        <taxon>Embryophyta</taxon>
        <taxon>Tracheophyta</taxon>
        <taxon>Spermatophyta</taxon>
        <taxon>Magnoliopsida</taxon>
        <taxon>Liliopsida</taxon>
        <taxon>Poales</taxon>
        <taxon>Poaceae</taxon>
        <taxon>PACMAD clade</taxon>
        <taxon>Panicoideae</taxon>
        <taxon>Andropogonodae</taxon>
        <taxon>Andropogoneae</taxon>
        <taxon>Tripsacinae</taxon>
        <taxon>Zea</taxon>
    </lineage>
</organism>
<proteinExistence type="predicted"/>
<protein>
    <submittedName>
        <fullName evidence="2">Uncharacterized protein</fullName>
    </submittedName>
</protein>
<reference evidence="3" key="1">
    <citation type="submission" date="2015-12" db="EMBL/GenBank/DDBJ databases">
        <title>Update maize B73 reference genome by single molecule sequencing technologies.</title>
        <authorList>
            <consortium name="Maize Genome Sequencing Project"/>
            <person name="Ware D."/>
        </authorList>
    </citation>
    <scope>NUCLEOTIDE SEQUENCE [LARGE SCALE GENOMIC DNA]</scope>
    <source>
        <strain evidence="3">cv. B73</strain>
    </source>
</reference>
<sequence>MSYSCSRRSAVSQYPVTPLRTLLDKLFSGDSPYVGFPPEHTTTESGENHISTKASRGRGVRSRWITMAAVGRKHEVRGGGRSEEADHGCE</sequence>
<evidence type="ECO:0000256" key="1">
    <source>
        <dbReference type="SAM" id="MobiDB-lite"/>
    </source>
</evidence>
<accession>A0A804NCC3</accession>
<feature type="compositionally biased region" description="Polar residues" evidence="1">
    <location>
        <begin position="43"/>
        <end position="54"/>
    </location>
</feature>
<name>A0A804NCC3_MAIZE</name>
<dbReference type="AlphaFoldDB" id="A0A804NCC3"/>
<dbReference type="InParanoid" id="A0A804NCC3"/>
<dbReference type="Gramene" id="Zm00001eb151210_T002">
    <property type="protein sequence ID" value="Zm00001eb151210_P002"/>
    <property type="gene ID" value="Zm00001eb151210"/>
</dbReference>
<evidence type="ECO:0000313" key="2">
    <source>
        <dbReference type="EnsemblPlants" id="Zm00001eb151210_P002"/>
    </source>
</evidence>
<keyword evidence="3" id="KW-1185">Reference proteome</keyword>
<evidence type="ECO:0000313" key="3">
    <source>
        <dbReference type="Proteomes" id="UP000007305"/>
    </source>
</evidence>
<reference evidence="2" key="3">
    <citation type="submission" date="2021-05" db="UniProtKB">
        <authorList>
            <consortium name="EnsemblPlants"/>
        </authorList>
    </citation>
    <scope>IDENTIFICATION</scope>
    <source>
        <strain evidence="2">cv. B73</strain>
    </source>
</reference>
<dbReference type="Proteomes" id="UP000007305">
    <property type="component" value="Chromosome 3"/>
</dbReference>
<reference evidence="2" key="2">
    <citation type="submission" date="2019-07" db="EMBL/GenBank/DDBJ databases">
        <authorList>
            <person name="Seetharam A."/>
            <person name="Woodhouse M."/>
            <person name="Cannon E."/>
        </authorList>
    </citation>
    <scope>NUCLEOTIDE SEQUENCE [LARGE SCALE GENOMIC DNA]</scope>
    <source>
        <strain evidence="2">cv. B73</strain>
    </source>
</reference>
<dbReference type="EnsemblPlants" id="Zm00001eb151210_T002">
    <property type="protein sequence ID" value="Zm00001eb151210_P002"/>
    <property type="gene ID" value="Zm00001eb151210"/>
</dbReference>
<feature type="region of interest" description="Disordered" evidence="1">
    <location>
        <begin position="34"/>
        <end position="58"/>
    </location>
</feature>